<comment type="caution">
    <text evidence="1">The sequence shown here is derived from an EMBL/GenBank/DDBJ whole genome shotgun (WGS) entry which is preliminary data.</text>
</comment>
<keyword evidence="2" id="KW-1185">Reference proteome</keyword>
<proteinExistence type="predicted"/>
<accession>A0AAD6KI85</accession>
<dbReference type="EMBL" id="JAPFFJ010000006">
    <property type="protein sequence ID" value="KAJ6423004.1"/>
    <property type="molecule type" value="Genomic_DNA"/>
</dbReference>
<dbReference type="Proteomes" id="UP001162972">
    <property type="component" value="Chromosome 16"/>
</dbReference>
<evidence type="ECO:0000313" key="2">
    <source>
        <dbReference type="Proteomes" id="UP001162972"/>
    </source>
</evidence>
<gene>
    <name evidence="1" type="ORF">OIU84_024022</name>
</gene>
<organism evidence="1 2">
    <name type="scientific">Salix udensis</name>
    <dbReference type="NCBI Taxonomy" id="889485"/>
    <lineage>
        <taxon>Eukaryota</taxon>
        <taxon>Viridiplantae</taxon>
        <taxon>Streptophyta</taxon>
        <taxon>Embryophyta</taxon>
        <taxon>Tracheophyta</taxon>
        <taxon>Spermatophyta</taxon>
        <taxon>Magnoliopsida</taxon>
        <taxon>eudicotyledons</taxon>
        <taxon>Gunneridae</taxon>
        <taxon>Pentapetalae</taxon>
        <taxon>rosids</taxon>
        <taxon>fabids</taxon>
        <taxon>Malpighiales</taxon>
        <taxon>Salicaceae</taxon>
        <taxon>Saliceae</taxon>
        <taxon>Salix</taxon>
    </lineage>
</organism>
<sequence length="15" mass="1680">MSCSQVLQKKSDVIN</sequence>
<name>A0AAD6KI85_9ROSI</name>
<reference evidence="1 2" key="1">
    <citation type="journal article" date="2023" name="Int. J. Mol. Sci.">
        <title>De Novo Assembly and Annotation of 11 Diverse Shrub Willow (Salix) Genomes Reveals Novel Gene Organization in Sex-Linked Regions.</title>
        <authorList>
            <person name="Hyden B."/>
            <person name="Feng K."/>
            <person name="Yates T.B."/>
            <person name="Jawdy S."/>
            <person name="Cereghino C."/>
            <person name="Smart L.B."/>
            <person name="Muchero W."/>
        </authorList>
    </citation>
    <scope>NUCLEOTIDE SEQUENCE [LARGE SCALE GENOMIC DNA]</scope>
    <source>
        <tissue evidence="1">Shoot tip</tissue>
    </source>
</reference>
<protein>
    <submittedName>
        <fullName evidence="1">Uncharacterized protein</fullName>
    </submittedName>
</protein>
<evidence type="ECO:0000313" key="1">
    <source>
        <dbReference type="EMBL" id="KAJ6423004.1"/>
    </source>
</evidence>